<evidence type="ECO:0000313" key="2">
    <source>
        <dbReference type="Proteomes" id="UP000002222"/>
    </source>
</evidence>
<dbReference type="AlphaFoldDB" id="D1B2L8"/>
<dbReference type="RefSeq" id="WP_012857089.1">
    <property type="nucleotide sequence ID" value="NC_013512.1"/>
</dbReference>
<accession>D1B2L8</accession>
<sequence>MSKKILFIVLGLLVVYFIGEGIYTKMTSKAKLSALPCHKEVVVFEKIYESDPFQKALKAIQAGAFESSISAEKATYSPSTLFTYVNLEETRSRVNDALAGYAKEKKSGTPKVNMAILVYENDMEHPGKKTKESKLYRGYLVLNVMVEEVLVYKVQIDFVDYEAKDLPQRVECAVETLMRHAK</sequence>
<proteinExistence type="predicted"/>
<organism evidence="1 2">
    <name type="scientific">Sulfurospirillum deleyianum (strain ATCC 51133 / DSM 6946 / 5175)</name>
    <dbReference type="NCBI Taxonomy" id="525898"/>
    <lineage>
        <taxon>Bacteria</taxon>
        <taxon>Pseudomonadati</taxon>
        <taxon>Campylobacterota</taxon>
        <taxon>Epsilonproteobacteria</taxon>
        <taxon>Campylobacterales</taxon>
        <taxon>Sulfurospirillaceae</taxon>
        <taxon>Sulfurospirillum</taxon>
    </lineage>
</organism>
<evidence type="ECO:0000313" key="1">
    <source>
        <dbReference type="EMBL" id="ACZ12338.1"/>
    </source>
</evidence>
<keyword evidence="2" id="KW-1185">Reference proteome</keyword>
<dbReference type="OrthoDB" id="5343651at2"/>
<protein>
    <submittedName>
        <fullName evidence="1">Uncharacterized protein</fullName>
    </submittedName>
</protein>
<reference evidence="2" key="1">
    <citation type="submission" date="2009-11" db="EMBL/GenBank/DDBJ databases">
        <title>The complete genome of Sulfurospirillum deleyianum DSM 6946.</title>
        <authorList>
            <consortium name="US DOE Joint Genome Institute (JGI-PGF)"/>
            <person name="Lucas S."/>
            <person name="Copeland A."/>
            <person name="Lapidus A."/>
            <person name="Glavina del Rio T."/>
            <person name="Dalin E."/>
            <person name="Tice H."/>
            <person name="Bruce D."/>
            <person name="Goodwin L."/>
            <person name="Pitluck S."/>
            <person name="Kyrpides N."/>
            <person name="Mavromatis K."/>
            <person name="Ivanova N."/>
            <person name="Ovchinnikova G."/>
            <person name="Munk A.C."/>
            <person name="Lu M."/>
            <person name="Brettin T."/>
            <person name="Detter J.C."/>
            <person name="Han C."/>
            <person name="Tapia R."/>
            <person name="Larimer F."/>
            <person name="Land M."/>
            <person name="Hauser L."/>
            <person name="Markowitz V."/>
            <person name="Cheng J.F."/>
            <person name="Hugenholtz P."/>
            <person name="Woyke T."/>
            <person name="Wu D."/>
            <person name="Aumann P."/>
            <person name="Schneider S."/>
            <person name="Lang E."/>
            <person name="Spring S."/>
            <person name="Klenk H.P."/>
            <person name="Eisen J.A."/>
        </authorList>
    </citation>
    <scope>NUCLEOTIDE SEQUENCE [LARGE SCALE GENOMIC DNA]</scope>
    <source>
        <strain evidence="2">ATCC 51133 / DSM 6946 / 5175</strain>
    </source>
</reference>
<dbReference type="Proteomes" id="UP000002222">
    <property type="component" value="Chromosome"/>
</dbReference>
<dbReference type="HOGENOM" id="CLU_128046_0_0_7"/>
<dbReference type="EMBL" id="CP001816">
    <property type="protein sequence ID" value="ACZ12338.1"/>
    <property type="molecule type" value="Genomic_DNA"/>
</dbReference>
<dbReference type="KEGG" id="sdl:Sdel_1318"/>
<reference evidence="1 2" key="2">
    <citation type="journal article" date="2010" name="Stand. Genomic Sci.">
        <title>Complete genome sequence of Sulfurospirillum deleyianum type strain (5175).</title>
        <authorList>
            <person name="Sikorski J."/>
            <person name="Lapidus A."/>
            <person name="Copeland A."/>
            <person name="Glavina Del Rio T."/>
            <person name="Nolan M."/>
            <person name="Lucas S."/>
            <person name="Chen F."/>
            <person name="Tice H."/>
            <person name="Cheng J.F."/>
            <person name="Saunders E."/>
            <person name="Bruce D."/>
            <person name="Goodwin L."/>
            <person name="Pitluck S."/>
            <person name="Ovchinnikova G."/>
            <person name="Pati A."/>
            <person name="Ivanova N."/>
            <person name="Mavromatis K."/>
            <person name="Chen A."/>
            <person name="Palaniappan K."/>
            <person name="Chain P."/>
            <person name="Land M."/>
            <person name="Hauser L."/>
            <person name="Chang Y.J."/>
            <person name="Jeffries C.D."/>
            <person name="Brettin T."/>
            <person name="Detter J.C."/>
            <person name="Han C."/>
            <person name="Rohde M."/>
            <person name="Lang E."/>
            <person name="Spring S."/>
            <person name="Goker M."/>
            <person name="Bristow J."/>
            <person name="Eisen J.A."/>
            <person name="Markowitz V."/>
            <person name="Hugenholtz P."/>
            <person name="Kyrpides N.C."/>
            <person name="Klenk H.P."/>
        </authorList>
    </citation>
    <scope>NUCLEOTIDE SEQUENCE [LARGE SCALE GENOMIC DNA]</scope>
    <source>
        <strain evidence="2">ATCC 51133 / DSM 6946 / 5175</strain>
    </source>
</reference>
<dbReference type="STRING" id="525898.Sdel_1318"/>
<gene>
    <name evidence="1" type="ordered locus">Sdel_1318</name>
</gene>
<name>D1B2L8_SULD5</name>